<proteinExistence type="predicted"/>
<organism evidence="1 2">
    <name type="scientific">Rhodotorula diobovata</name>
    <dbReference type="NCBI Taxonomy" id="5288"/>
    <lineage>
        <taxon>Eukaryota</taxon>
        <taxon>Fungi</taxon>
        <taxon>Dikarya</taxon>
        <taxon>Basidiomycota</taxon>
        <taxon>Pucciniomycotina</taxon>
        <taxon>Microbotryomycetes</taxon>
        <taxon>Sporidiobolales</taxon>
        <taxon>Sporidiobolaceae</taxon>
        <taxon>Rhodotorula</taxon>
    </lineage>
</organism>
<evidence type="ECO:0000313" key="2">
    <source>
        <dbReference type="Proteomes" id="UP000311382"/>
    </source>
</evidence>
<sequence>MHTNLRRLSLDVLNLSHSAAPPTLPQLDELSVFCCSIEESTVREWLQSARLPRLRVLAVGGGSIRADMLSAGFLAQLDLVQADTQSFNPANIPAQTSYPLILVEDDYIPAVLTRYSILSTPAHMDESMTHNYLDHLAPVVARVPEEPDTPYVVGLPRSILRLATVSPDVWMRRPPGVTEAFAERWRAFEEQCRHKHVRIILFDEDARDASFGFVPREFLRYARELKAAKRLETAREAR</sequence>
<evidence type="ECO:0000313" key="1">
    <source>
        <dbReference type="EMBL" id="TNY16945.1"/>
    </source>
</evidence>
<gene>
    <name evidence="1" type="ORF">DMC30DRAFT_407290</name>
</gene>
<reference evidence="1 2" key="1">
    <citation type="submission" date="2019-03" db="EMBL/GenBank/DDBJ databases">
        <title>Rhodosporidium diobovatum UCD-FST 08-225 genome sequencing, assembly, and annotation.</title>
        <authorList>
            <person name="Fakankun I.U."/>
            <person name="Fristensky B."/>
            <person name="Levin D.B."/>
        </authorList>
    </citation>
    <scope>NUCLEOTIDE SEQUENCE [LARGE SCALE GENOMIC DNA]</scope>
    <source>
        <strain evidence="1 2">UCD-FST 08-225</strain>
    </source>
</reference>
<keyword evidence="2" id="KW-1185">Reference proteome</keyword>
<dbReference type="Proteomes" id="UP000311382">
    <property type="component" value="Unassembled WGS sequence"/>
</dbReference>
<dbReference type="EMBL" id="SOZI01000295">
    <property type="protein sequence ID" value="TNY16945.1"/>
    <property type="molecule type" value="Genomic_DNA"/>
</dbReference>
<name>A0A5C5FJR0_9BASI</name>
<dbReference type="AlphaFoldDB" id="A0A5C5FJR0"/>
<accession>A0A5C5FJR0</accession>
<protein>
    <submittedName>
        <fullName evidence="1">Uncharacterized protein</fullName>
    </submittedName>
</protein>
<comment type="caution">
    <text evidence="1">The sequence shown here is derived from an EMBL/GenBank/DDBJ whole genome shotgun (WGS) entry which is preliminary data.</text>
</comment>